<dbReference type="Proteomes" id="UP001385951">
    <property type="component" value="Unassembled WGS sequence"/>
</dbReference>
<evidence type="ECO:0000259" key="3">
    <source>
        <dbReference type="Pfam" id="PF03330"/>
    </source>
</evidence>
<accession>A0AAW0G8L8</accession>
<dbReference type="InterPro" id="IPR036908">
    <property type="entry name" value="RlpA-like_sf"/>
</dbReference>
<dbReference type="PANTHER" id="PTHR31836">
    <property type="match status" value="1"/>
</dbReference>
<dbReference type="PANTHER" id="PTHR31836:SF28">
    <property type="entry name" value="SRCR DOMAIN-CONTAINING PROTEIN-RELATED"/>
    <property type="match status" value="1"/>
</dbReference>
<evidence type="ECO:0000256" key="2">
    <source>
        <dbReference type="SAM" id="Phobius"/>
    </source>
</evidence>
<organism evidence="4 5">
    <name type="scientific">Cerrena zonata</name>
    <dbReference type="NCBI Taxonomy" id="2478898"/>
    <lineage>
        <taxon>Eukaryota</taxon>
        <taxon>Fungi</taxon>
        <taxon>Dikarya</taxon>
        <taxon>Basidiomycota</taxon>
        <taxon>Agaricomycotina</taxon>
        <taxon>Agaricomycetes</taxon>
        <taxon>Polyporales</taxon>
        <taxon>Cerrenaceae</taxon>
        <taxon>Cerrena</taxon>
    </lineage>
</organism>
<feature type="transmembrane region" description="Helical" evidence="2">
    <location>
        <begin position="132"/>
        <end position="152"/>
    </location>
</feature>
<keyword evidence="2" id="KW-0472">Membrane</keyword>
<evidence type="ECO:0000313" key="5">
    <source>
        <dbReference type="Proteomes" id="UP001385951"/>
    </source>
</evidence>
<comment type="caution">
    <text evidence="4">The sequence shown here is derived from an EMBL/GenBank/DDBJ whole genome shotgun (WGS) entry which is preliminary data.</text>
</comment>
<dbReference type="InterPro" id="IPR009009">
    <property type="entry name" value="RlpA-like_DPBB"/>
</dbReference>
<sequence>MLALLFRLGFWLMFHGLFCLWSAVQFSRTHGLIIIPSLIVLACIQLVEKDYERATRVRYSRSLRRLALHCLPVGTDRRQTANPAIKIKVFRIPVPEEGREVLTVWLQAISSRIRDSWTFIYYTLTHFFFRSYYFIAIMFSRILTIVLAATLINFTTAFSGDGTWYRTGEGACGATSHDADQIVALSPSEYSNGASCWKRIRINANGKTVDATVVDLCPDCAAGSIDLSPGAFNQLASPDTGRIHVNWDFV</sequence>
<proteinExistence type="predicted"/>
<dbReference type="Pfam" id="PF03330">
    <property type="entry name" value="DPBB_1"/>
    <property type="match status" value="1"/>
</dbReference>
<keyword evidence="5" id="KW-1185">Reference proteome</keyword>
<keyword evidence="2" id="KW-0812">Transmembrane</keyword>
<protein>
    <recommendedName>
        <fullName evidence="3">RlpA-like protein double-psi beta-barrel domain-containing protein</fullName>
    </recommendedName>
</protein>
<keyword evidence="2" id="KW-1133">Transmembrane helix</keyword>
<keyword evidence="1" id="KW-0732">Signal</keyword>
<dbReference type="SUPFAM" id="SSF50685">
    <property type="entry name" value="Barwin-like endoglucanases"/>
    <property type="match status" value="1"/>
</dbReference>
<feature type="transmembrane region" description="Helical" evidence="2">
    <location>
        <begin position="29"/>
        <end position="47"/>
    </location>
</feature>
<reference evidence="4 5" key="1">
    <citation type="submission" date="2022-09" db="EMBL/GenBank/DDBJ databases">
        <authorList>
            <person name="Palmer J.M."/>
        </authorList>
    </citation>
    <scope>NUCLEOTIDE SEQUENCE [LARGE SCALE GENOMIC DNA]</scope>
    <source>
        <strain evidence="4 5">DSM 7382</strain>
    </source>
</reference>
<evidence type="ECO:0000313" key="4">
    <source>
        <dbReference type="EMBL" id="KAK7685375.1"/>
    </source>
</evidence>
<dbReference type="CDD" id="cd22191">
    <property type="entry name" value="DPBB_RlpA_EXP_N-like"/>
    <property type="match status" value="1"/>
</dbReference>
<dbReference type="Gene3D" id="2.40.40.10">
    <property type="entry name" value="RlpA-like domain"/>
    <property type="match status" value="1"/>
</dbReference>
<name>A0AAW0G8L8_9APHY</name>
<dbReference type="AlphaFoldDB" id="A0AAW0G8L8"/>
<dbReference type="EMBL" id="JASBNA010000020">
    <property type="protein sequence ID" value="KAK7685375.1"/>
    <property type="molecule type" value="Genomic_DNA"/>
</dbReference>
<feature type="domain" description="RlpA-like protein double-psi beta-barrel" evidence="3">
    <location>
        <begin position="160"/>
        <end position="246"/>
    </location>
</feature>
<evidence type="ECO:0000256" key="1">
    <source>
        <dbReference type="ARBA" id="ARBA00022729"/>
    </source>
</evidence>
<gene>
    <name evidence="4" type="ORF">QCA50_011237</name>
</gene>
<dbReference type="InterPro" id="IPR051477">
    <property type="entry name" value="Expansin_CellWall"/>
</dbReference>